<dbReference type="AlphaFoldDB" id="A0A2S7DCR4"/>
<evidence type="ECO:0000313" key="1">
    <source>
        <dbReference type="EMBL" id="PPU71587.1"/>
    </source>
</evidence>
<accession>A0A2S7DCR4</accession>
<organism evidence="1 2">
    <name type="scientific">Xanthomonas melonis</name>
    <dbReference type="NCBI Taxonomy" id="56456"/>
    <lineage>
        <taxon>Bacteria</taxon>
        <taxon>Pseudomonadati</taxon>
        <taxon>Pseudomonadota</taxon>
        <taxon>Gammaproteobacteria</taxon>
        <taxon>Lysobacterales</taxon>
        <taxon>Lysobacteraceae</taxon>
        <taxon>Xanthomonas</taxon>
    </lineage>
</organism>
<dbReference type="EMBL" id="MDEH01000009">
    <property type="protein sequence ID" value="PPU71587.1"/>
    <property type="molecule type" value="Genomic_DNA"/>
</dbReference>
<proteinExistence type="predicted"/>
<dbReference type="OrthoDB" id="9974815at2"/>
<comment type="caution">
    <text evidence="1">The sequence shown here is derived from an EMBL/GenBank/DDBJ whole genome shotgun (WGS) entry which is preliminary data.</text>
</comment>
<gene>
    <name evidence="1" type="ORF">XmelCFBP4644_14855</name>
</gene>
<protein>
    <submittedName>
        <fullName evidence="1">Uncharacterized protein</fullName>
    </submittedName>
</protein>
<dbReference type="Proteomes" id="UP000239865">
    <property type="component" value="Unassembled WGS sequence"/>
</dbReference>
<sequence>MACAIARVHDPGAAAIDIARPQERCENVFLNGEPAARVPPAFSSCSSRAALFILADTIECRTIRR</sequence>
<evidence type="ECO:0000313" key="2">
    <source>
        <dbReference type="Proteomes" id="UP000239865"/>
    </source>
</evidence>
<reference evidence="1 2" key="1">
    <citation type="submission" date="2016-08" db="EMBL/GenBank/DDBJ databases">
        <authorList>
            <person name="Seilhamer J.J."/>
        </authorList>
    </citation>
    <scope>NUCLEOTIDE SEQUENCE [LARGE SCALE GENOMIC DNA]</scope>
    <source>
        <strain evidence="1 2">CFBP4644</strain>
    </source>
</reference>
<name>A0A2S7DCR4_9XANT</name>